<feature type="domain" description="Histidine kinase" evidence="10">
    <location>
        <begin position="418"/>
        <end position="634"/>
    </location>
</feature>
<evidence type="ECO:0000256" key="8">
    <source>
        <dbReference type="SAM" id="Phobius"/>
    </source>
</evidence>
<gene>
    <name evidence="11" type="ORF">JI741_01035</name>
</gene>
<evidence type="ECO:0000256" key="4">
    <source>
        <dbReference type="ARBA" id="ARBA00022679"/>
    </source>
</evidence>
<dbReference type="SMART" id="SM00388">
    <property type="entry name" value="HisKA"/>
    <property type="match status" value="1"/>
</dbReference>
<keyword evidence="8" id="KW-0472">Membrane</keyword>
<keyword evidence="5 11" id="KW-0418">Kinase</keyword>
<feature type="chain" id="PRO_5046191289" description="histidine kinase" evidence="9">
    <location>
        <begin position="21"/>
        <end position="641"/>
    </location>
</feature>
<dbReference type="Gene3D" id="1.10.287.130">
    <property type="match status" value="1"/>
</dbReference>
<evidence type="ECO:0000256" key="6">
    <source>
        <dbReference type="PROSITE-ProRule" id="PRU00339"/>
    </source>
</evidence>
<dbReference type="SMART" id="SM00387">
    <property type="entry name" value="HATPase_c"/>
    <property type="match status" value="1"/>
</dbReference>
<evidence type="ECO:0000313" key="11">
    <source>
        <dbReference type="EMBL" id="MBL0739775.1"/>
    </source>
</evidence>
<dbReference type="EMBL" id="JAERRB010000001">
    <property type="protein sequence ID" value="MBL0739775.1"/>
    <property type="molecule type" value="Genomic_DNA"/>
</dbReference>
<dbReference type="PROSITE" id="PS50005">
    <property type="entry name" value="TPR"/>
    <property type="match status" value="1"/>
</dbReference>
<feature type="repeat" description="TPR" evidence="6">
    <location>
        <begin position="81"/>
        <end position="114"/>
    </location>
</feature>
<dbReference type="RefSeq" id="WP_202006745.1">
    <property type="nucleotide sequence ID" value="NZ_JAERRB010000001.1"/>
</dbReference>
<accession>A0ABS1KK85</accession>
<reference evidence="11 12" key="1">
    <citation type="submission" date="2021-01" db="EMBL/GenBank/DDBJ databases">
        <title>Chryseolinea sp. Jin1 Genome sequencing and assembly.</title>
        <authorList>
            <person name="Kim I."/>
        </authorList>
    </citation>
    <scope>NUCLEOTIDE SEQUENCE [LARGE SCALE GENOMIC DNA]</scope>
    <source>
        <strain evidence="11 12">Jin1</strain>
    </source>
</reference>
<keyword evidence="9" id="KW-0732">Signal</keyword>
<dbReference type="PROSITE" id="PS50109">
    <property type="entry name" value="HIS_KIN"/>
    <property type="match status" value="1"/>
</dbReference>
<dbReference type="SUPFAM" id="SSF47384">
    <property type="entry name" value="Homodimeric domain of signal transducing histidine kinase"/>
    <property type="match status" value="1"/>
</dbReference>
<dbReference type="InterPro" id="IPR036097">
    <property type="entry name" value="HisK_dim/P_sf"/>
</dbReference>
<dbReference type="PANTHER" id="PTHR43047:SF72">
    <property type="entry name" value="OSMOSENSING HISTIDINE PROTEIN KINASE SLN1"/>
    <property type="match status" value="1"/>
</dbReference>
<dbReference type="InterPro" id="IPR036890">
    <property type="entry name" value="HATPase_C_sf"/>
</dbReference>
<dbReference type="SUPFAM" id="SSF55874">
    <property type="entry name" value="ATPase domain of HSP90 chaperone/DNA topoisomerase II/histidine kinase"/>
    <property type="match status" value="1"/>
</dbReference>
<dbReference type="SMART" id="SM00028">
    <property type="entry name" value="TPR"/>
    <property type="match status" value="4"/>
</dbReference>
<dbReference type="Pfam" id="PF13424">
    <property type="entry name" value="TPR_12"/>
    <property type="match status" value="2"/>
</dbReference>
<keyword evidence="7" id="KW-0175">Coiled coil</keyword>
<evidence type="ECO:0000256" key="5">
    <source>
        <dbReference type="ARBA" id="ARBA00022777"/>
    </source>
</evidence>
<proteinExistence type="predicted"/>
<dbReference type="PANTHER" id="PTHR43047">
    <property type="entry name" value="TWO-COMPONENT HISTIDINE PROTEIN KINASE"/>
    <property type="match status" value="1"/>
</dbReference>
<evidence type="ECO:0000256" key="7">
    <source>
        <dbReference type="SAM" id="Coils"/>
    </source>
</evidence>
<dbReference type="InterPro" id="IPR005467">
    <property type="entry name" value="His_kinase_dom"/>
</dbReference>
<name>A0ABS1KK85_9BACT</name>
<dbReference type="Gene3D" id="3.30.565.10">
    <property type="entry name" value="Histidine kinase-like ATPase, C-terminal domain"/>
    <property type="match status" value="1"/>
</dbReference>
<dbReference type="Pfam" id="PF02518">
    <property type="entry name" value="HATPase_c"/>
    <property type="match status" value="1"/>
</dbReference>
<keyword evidence="12" id="KW-1185">Reference proteome</keyword>
<comment type="catalytic activity">
    <reaction evidence="1">
        <text>ATP + protein L-histidine = ADP + protein N-phospho-L-histidine.</text>
        <dbReference type="EC" id="2.7.13.3"/>
    </reaction>
</comment>
<evidence type="ECO:0000256" key="2">
    <source>
        <dbReference type="ARBA" id="ARBA00012438"/>
    </source>
</evidence>
<feature type="signal peptide" evidence="9">
    <location>
        <begin position="1"/>
        <end position="20"/>
    </location>
</feature>
<evidence type="ECO:0000259" key="10">
    <source>
        <dbReference type="PROSITE" id="PS50109"/>
    </source>
</evidence>
<feature type="transmembrane region" description="Helical" evidence="8">
    <location>
        <begin position="358"/>
        <end position="379"/>
    </location>
</feature>
<dbReference type="PRINTS" id="PR00344">
    <property type="entry name" value="BCTRLSENSOR"/>
</dbReference>
<organism evidence="11 12">
    <name type="scientific">Chryseolinea lacunae</name>
    <dbReference type="NCBI Taxonomy" id="2801331"/>
    <lineage>
        <taxon>Bacteria</taxon>
        <taxon>Pseudomonadati</taxon>
        <taxon>Bacteroidota</taxon>
        <taxon>Cytophagia</taxon>
        <taxon>Cytophagales</taxon>
        <taxon>Fulvivirgaceae</taxon>
        <taxon>Chryseolinea</taxon>
    </lineage>
</organism>
<keyword evidence="6" id="KW-0802">TPR repeat</keyword>
<evidence type="ECO:0000256" key="9">
    <source>
        <dbReference type="SAM" id="SignalP"/>
    </source>
</evidence>
<keyword evidence="4" id="KW-0808">Transferase</keyword>
<sequence length="641" mass="73067">MRYRAIFVLVLSLLPVFCFAQTSETDSLESLVKNIPSDTTKVWLLNKLVTSLRERDNTKALDYGQQAHDLAVVINYERGKGQALENLGWIYYRKGDYSKAFELSTEALAIAEKFHDASAISRCLNNVAAIRYEQKQYVVAIANFKKAYEISTTIRDSLSMSRSINNVAFSFLGMQQYDSARVYAERALKWSHGKDKLFLVGFSNRTLGDIDVHEKNYESALKKFENVVKIADQLQNVFLKVSTLHRIGKAYYLLHDTDRALSYLLQNITLASKYDFKNELERSLKLVSEIYASRKEINKAFDYQTQYLAVHDSLHNQRNGEQMALMQARFDSEMKEAKIALLLKDSLLKKEELNGQRIWIYFSAGSFVLMAILAFVLLYNNRVKKRANDELNAKNMEIEHQAQQLRNINITKDKLFSIISHDLRSPLASLRGLMDIMSVEELSREEFLTTTQKLRQNLDTVREDLDNLLFWAQSQLNGLQSHPTFLKVRPIVEEKIQLFTEIARQKEVTVVNEIDETLSVLVDRNHISLIIRNLLANALKFSKPGGLIMVREKLKGDLVEISVTDSGVGMTSADLRKLFNVETHFSNPGTLQEKGAGIGLLLTKEFIEKNGGSIWATSELGKGSTFTFTVRQDSNMVGEEV</sequence>
<dbReference type="CDD" id="cd00082">
    <property type="entry name" value="HisKA"/>
    <property type="match status" value="1"/>
</dbReference>
<dbReference type="Pfam" id="PF00512">
    <property type="entry name" value="HisKA"/>
    <property type="match status" value="1"/>
</dbReference>
<dbReference type="InterPro" id="IPR004358">
    <property type="entry name" value="Sig_transdc_His_kin-like_C"/>
</dbReference>
<protein>
    <recommendedName>
        <fullName evidence="2">histidine kinase</fullName>
        <ecNumber evidence="2">2.7.13.3</ecNumber>
    </recommendedName>
</protein>
<dbReference type="Gene3D" id="1.25.40.10">
    <property type="entry name" value="Tetratricopeptide repeat domain"/>
    <property type="match status" value="2"/>
</dbReference>
<comment type="caution">
    <text evidence="11">The sequence shown here is derived from an EMBL/GenBank/DDBJ whole genome shotgun (WGS) entry which is preliminary data.</text>
</comment>
<feature type="coiled-coil region" evidence="7">
    <location>
        <begin position="381"/>
        <end position="408"/>
    </location>
</feature>
<dbReference type="InterPro" id="IPR003594">
    <property type="entry name" value="HATPase_dom"/>
</dbReference>
<evidence type="ECO:0000256" key="1">
    <source>
        <dbReference type="ARBA" id="ARBA00000085"/>
    </source>
</evidence>
<evidence type="ECO:0000313" key="12">
    <source>
        <dbReference type="Proteomes" id="UP000613030"/>
    </source>
</evidence>
<dbReference type="InterPro" id="IPR011990">
    <property type="entry name" value="TPR-like_helical_dom_sf"/>
</dbReference>
<dbReference type="SUPFAM" id="SSF48452">
    <property type="entry name" value="TPR-like"/>
    <property type="match status" value="2"/>
</dbReference>
<keyword evidence="8" id="KW-0812">Transmembrane</keyword>
<dbReference type="InterPro" id="IPR003661">
    <property type="entry name" value="HisK_dim/P_dom"/>
</dbReference>
<dbReference type="GO" id="GO:0016301">
    <property type="term" value="F:kinase activity"/>
    <property type="evidence" value="ECO:0007669"/>
    <property type="project" value="UniProtKB-KW"/>
</dbReference>
<evidence type="ECO:0000256" key="3">
    <source>
        <dbReference type="ARBA" id="ARBA00022553"/>
    </source>
</evidence>
<dbReference type="Proteomes" id="UP000613030">
    <property type="component" value="Unassembled WGS sequence"/>
</dbReference>
<dbReference type="EC" id="2.7.13.3" evidence="2"/>
<keyword evidence="8" id="KW-1133">Transmembrane helix</keyword>
<dbReference type="InterPro" id="IPR019734">
    <property type="entry name" value="TPR_rpt"/>
</dbReference>
<keyword evidence="3" id="KW-0597">Phosphoprotein</keyword>